<protein>
    <recommendedName>
        <fullName evidence="4">Peptidase</fullName>
    </recommendedName>
</protein>
<sequence length="245" mass="26835">MRLTIPARHVMAWSVACAIASPGAWATPPAQVFIDRGELHYVGPLSAEANRRAFALYEDGQDKPRILSIRSSGGPTGPGMELGRWVRARGLDVKVMEYCMSSCANYVFTAAPRRVVSNFAVVAYHGGLSSTGFALDDGQEAMLQALPAEQRAPARERLLATLLDTLKPQAEAERQFFAEIGVQQRITTFGQESRNAQYQRPDSIGWTYSVDDFARLGVGPIRVVNPPWRPGFVNASTPVTLLKLD</sequence>
<proteinExistence type="predicted"/>
<feature type="chain" id="PRO_5046583363" description="Peptidase" evidence="1">
    <location>
        <begin position="27"/>
        <end position="245"/>
    </location>
</feature>
<keyword evidence="1" id="KW-0732">Signal</keyword>
<evidence type="ECO:0000313" key="2">
    <source>
        <dbReference type="EMBL" id="MCA1855318.1"/>
    </source>
</evidence>
<dbReference type="EMBL" id="JAHYBX010000001">
    <property type="protein sequence ID" value="MCA1855318.1"/>
    <property type="molecule type" value="Genomic_DNA"/>
</dbReference>
<evidence type="ECO:0000256" key="1">
    <source>
        <dbReference type="SAM" id="SignalP"/>
    </source>
</evidence>
<dbReference type="RefSeq" id="WP_225237682.1">
    <property type="nucleotide sequence ID" value="NZ_JAHYBX010000001.1"/>
</dbReference>
<dbReference type="SUPFAM" id="SSF52096">
    <property type="entry name" value="ClpP/crotonase"/>
    <property type="match status" value="1"/>
</dbReference>
<reference evidence="2 3" key="1">
    <citation type="submission" date="2021-07" db="EMBL/GenBank/DDBJ databases">
        <title>Characterization of Violacein-producing bacteria and related species.</title>
        <authorList>
            <person name="Wilson H.S."/>
            <person name="De Leon M.E."/>
        </authorList>
    </citation>
    <scope>NUCLEOTIDE SEQUENCE [LARGE SCALE GENOMIC DNA]</scope>
    <source>
        <strain evidence="2 3">HSC-2F05</strain>
    </source>
</reference>
<accession>A0ABS7Y6K6</accession>
<evidence type="ECO:0008006" key="4">
    <source>
        <dbReference type="Google" id="ProtNLM"/>
    </source>
</evidence>
<organism evidence="2 3">
    <name type="scientific">Massilia hydrophila</name>
    <dbReference type="NCBI Taxonomy" id="3044279"/>
    <lineage>
        <taxon>Bacteria</taxon>
        <taxon>Pseudomonadati</taxon>
        <taxon>Pseudomonadota</taxon>
        <taxon>Betaproteobacteria</taxon>
        <taxon>Burkholderiales</taxon>
        <taxon>Oxalobacteraceae</taxon>
        <taxon>Telluria group</taxon>
        <taxon>Massilia</taxon>
    </lineage>
</organism>
<comment type="caution">
    <text evidence="2">The sequence shown here is derived from an EMBL/GenBank/DDBJ whole genome shotgun (WGS) entry which is preliminary data.</text>
</comment>
<keyword evidence="3" id="KW-1185">Reference proteome</keyword>
<gene>
    <name evidence="2" type="ORF">LE190_05185</name>
</gene>
<evidence type="ECO:0000313" key="3">
    <source>
        <dbReference type="Proteomes" id="UP001198602"/>
    </source>
</evidence>
<dbReference type="InterPro" id="IPR029045">
    <property type="entry name" value="ClpP/crotonase-like_dom_sf"/>
</dbReference>
<dbReference type="Proteomes" id="UP001198602">
    <property type="component" value="Unassembled WGS sequence"/>
</dbReference>
<feature type="signal peptide" evidence="1">
    <location>
        <begin position="1"/>
        <end position="26"/>
    </location>
</feature>
<name>A0ABS7Y6K6_9BURK</name>